<keyword evidence="1" id="KW-0472">Membrane</keyword>
<evidence type="ECO:0000256" key="1">
    <source>
        <dbReference type="SAM" id="Phobius"/>
    </source>
</evidence>
<dbReference type="AlphaFoldDB" id="A0A0R2SCR3"/>
<evidence type="ECO:0000313" key="2">
    <source>
        <dbReference type="EMBL" id="KRO72596.1"/>
    </source>
</evidence>
<dbReference type="GO" id="GO:0043683">
    <property type="term" value="P:type IV pilus assembly"/>
    <property type="evidence" value="ECO:0007669"/>
    <property type="project" value="InterPro"/>
</dbReference>
<sequence>MNLQGTQLRTNGYSLVEVLISMTLGLILLLGALQIFVRASVTHAEMAARQRMLEGARLAISFLGDELMMAGYLGCFGALGDRQINNNLDAAPASFQPWFGLQGWESTGTAFKDAIPSATTLSLVGTTSSEWNTSEQGHVLPRFGALPNSDILRTWSVEGAASTVVGVDHSPSSIRLINALDISRNDFVLVSDCASADIVQTCAIALQPSSAVLVMSGTCMPGNRANIRLLTHASAADPAEAMRIKSNIFYVSKRGADAKNPPALFRRSLGSDGLPEAAEELVEGVESMQLLYGVAQGNGVVGGVHAYLPADQVSDFSNVVSVRLNLLMRSVDYAQTDPSQKYEFNGVVYSATGKVELSEDRRLRHGFVATYYLRNHGLGL</sequence>
<dbReference type="NCBIfam" id="TIGR02532">
    <property type="entry name" value="IV_pilin_GFxxxE"/>
    <property type="match status" value="1"/>
</dbReference>
<evidence type="ECO:0008006" key="4">
    <source>
        <dbReference type="Google" id="ProtNLM"/>
    </source>
</evidence>
<protein>
    <recommendedName>
        <fullName evidence="4">Pilus assembly protein PilW</fullName>
    </recommendedName>
</protein>
<dbReference type="Proteomes" id="UP000051934">
    <property type="component" value="Unassembled WGS sequence"/>
</dbReference>
<keyword evidence="1" id="KW-1133">Transmembrane helix</keyword>
<proteinExistence type="predicted"/>
<dbReference type="Pfam" id="PF07963">
    <property type="entry name" value="N_methyl"/>
    <property type="match status" value="1"/>
</dbReference>
<evidence type="ECO:0000313" key="3">
    <source>
        <dbReference type="Proteomes" id="UP000051934"/>
    </source>
</evidence>
<feature type="transmembrane region" description="Helical" evidence="1">
    <location>
        <begin position="58"/>
        <end position="79"/>
    </location>
</feature>
<dbReference type="Pfam" id="PF16074">
    <property type="entry name" value="PilW"/>
    <property type="match status" value="1"/>
</dbReference>
<comment type="caution">
    <text evidence="2">The sequence shown here is derived from an EMBL/GenBank/DDBJ whole genome shotgun (WGS) entry which is preliminary data.</text>
</comment>
<gene>
    <name evidence="2" type="ORF">ABR69_11780</name>
</gene>
<dbReference type="InterPro" id="IPR012902">
    <property type="entry name" value="N_methyl_site"/>
</dbReference>
<reference evidence="2 3" key="1">
    <citation type="submission" date="2015-10" db="EMBL/GenBank/DDBJ databases">
        <title>Metagenome-Assembled Genomes uncover a global brackish microbiome.</title>
        <authorList>
            <person name="Hugerth L.W."/>
            <person name="Larsson J."/>
            <person name="Alneberg J."/>
            <person name="Lindh M.V."/>
            <person name="Legrand C."/>
            <person name="Pinhassi J."/>
            <person name="Andersson A.F."/>
        </authorList>
    </citation>
    <scope>NUCLEOTIDE SEQUENCE [LARGE SCALE GENOMIC DNA]</scope>
    <source>
        <strain evidence="2">BACL4 MAG-120507-bin80</strain>
    </source>
</reference>
<dbReference type="EMBL" id="LIBB01000058">
    <property type="protein sequence ID" value="KRO72596.1"/>
    <property type="molecule type" value="Genomic_DNA"/>
</dbReference>
<feature type="transmembrane region" description="Helical" evidence="1">
    <location>
        <begin position="12"/>
        <end position="37"/>
    </location>
</feature>
<keyword evidence="1" id="KW-0812">Transmembrane</keyword>
<name>A0A0R2SCR3_9GAMM</name>
<accession>A0A0R2SCR3</accession>
<dbReference type="InterPro" id="IPR032092">
    <property type="entry name" value="PilW"/>
</dbReference>
<organism evidence="2 3">
    <name type="scientific">OM182 bacterium BACL3 MAG-120507-bin80</name>
    <dbReference type="NCBI Taxonomy" id="1655577"/>
    <lineage>
        <taxon>Bacteria</taxon>
        <taxon>Pseudomonadati</taxon>
        <taxon>Pseudomonadota</taxon>
        <taxon>Gammaproteobacteria</taxon>
        <taxon>OMG group</taxon>
        <taxon>OM182 clade</taxon>
    </lineage>
</organism>